<accession>A0AAP2GW67</accession>
<gene>
    <name evidence="3" type="ORF">KK062_27190</name>
</gene>
<evidence type="ECO:0000313" key="3">
    <source>
        <dbReference type="EMBL" id="MBT1711958.1"/>
    </source>
</evidence>
<dbReference type="Proteomes" id="UP001319080">
    <property type="component" value="Unassembled WGS sequence"/>
</dbReference>
<evidence type="ECO:0000256" key="1">
    <source>
        <dbReference type="SAM" id="MobiDB-lite"/>
    </source>
</evidence>
<comment type="caution">
    <text evidence="3">The sequence shown here is derived from an EMBL/GenBank/DDBJ whole genome shotgun (WGS) entry which is preliminary data.</text>
</comment>
<dbReference type="EMBL" id="JAHESE010000045">
    <property type="protein sequence ID" value="MBT1711958.1"/>
    <property type="molecule type" value="Genomic_DNA"/>
</dbReference>
<evidence type="ECO:0000313" key="4">
    <source>
        <dbReference type="Proteomes" id="UP001319080"/>
    </source>
</evidence>
<dbReference type="InterPro" id="IPR043914">
    <property type="entry name" value="DUF5763"/>
</dbReference>
<feature type="chain" id="PRO_5043049851" evidence="2">
    <location>
        <begin position="24"/>
        <end position="139"/>
    </location>
</feature>
<proteinExistence type="predicted"/>
<keyword evidence="4" id="KW-1185">Reference proteome</keyword>
<feature type="region of interest" description="Disordered" evidence="1">
    <location>
        <begin position="75"/>
        <end position="115"/>
    </location>
</feature>
<dbReference type="PROSITE" id="PS51257">
    <property type="entry name" value="PROKAR_LIPOPROTEIN"/>
    <property type="match status" value="1"/>
</dbReference>
<dbReference type="Pfam" id="PF19067">
    <property type="entry name" value="DUF5763"/>
    <property type="match status" value="1"/>
</dbReference>
<evidence type="ECO:0000256" key="2">
    <source>
        <dbReference type="SAM" id="SignalP"/>
    </source>
</evidence>
<feature type="compositionally biased region" description="Low complexity" evidence="1">
    <location>
        <begin position="93"/>
        <end position="112"/>
    </location>
</feature>
<dbReference type="RefSeq" id="WP_254087527.1">
    <property type="nucleotide sequence ID" value="NZ_JAHESE010000045.1"/>
</dbReference>
<reference evidence="3 4" key="1">
    <citation type="submission" date="2021-05" db="EMBL/GenBank/DDBJ databases">
        <title>A Polyphasic approach of four new species of the genus Ohtaekwangia: Ohtaekwangia histidinii sp. nov., Ohtaekwangia cretensis sp. nov., Ohtaekwangia indiensis sp. nov., Ohtaekwangia reichenbachii sp. nov. from diverse environment.</title>
        <authorList>
            <person name="Octaviana S."/>
        </authorList>
    </citation>
    <scope>NUCLEOTIDE SEQUENCE [LARGE SCALE GENOMIC DNA]</scope>
    <source>
        <strain evidence="3 4">PWU5</strain>
    </source>
</reference>
<feature type="signal peptide" evidence="2">
    <location>
        <begin position="1"/>
        <end position="23"/>
    </location>
</feature>
<name>A0AAP2GW67_9BACT</name>
<organism evidence="3 4">
    <name type="scientific">Dawidia cretensis</name>
    <dbReference type="NCBI Taxonomy" id="2782350"/>
    <lineage>
        <taxon>Bacteria</taxon>
        <taxon>Pseudomonadati</taxon>
        <taxon>Bacteroidota</taxon>
        <taxon>Cytophagia</taxon>
        <taxon>Cytophagales</taxon>
        <taxon>Chryseotaleaceae</taxon>
        <taxon>Dawidia</taxon>
    </lineage>
</organism>
<sequence length="139" mass="15084">MKKLTLFIWCLWLLACTAPPVEAQTVYVTKTGKKYHDDYCQYLRTSKIEITLSKALELGYDACSVCNPAVEVDDAAEADEATPASEKSDDRNTPAPSSKPARPAPAKKATTSSQCSALTKAGARCKRAASANGRCWQHQ</sequence>
<dbReference type="AlphaFoldDB" id="A0AAP2GW67"/>
<keyword evidence="2" id="KW-0732">Signal</keyword>
<protein>
    <submittedName>
        <fullName evidence="3">Uncharacterized protein</fullName>
    </submittedName>
</protein>